<feature type="signal peptide" evidence="1">
    <location>
        <begin position="1"/>
        <end position="25"/>
    </location>
</feature>
<dbReference type="EMBL" id="CM029038">
    <property type="protein sequence ID" value="KAG2653867.1"/>
    <property type="molecule type" value="Genomic_DNA"/>
</dbReference>
<reference evidence="2" key="1">
    <citation type="submission" date="2020-05" db="EMBL/GenBank/DDBJ databases">
        <title>WGS assembly of Panicum virgatum.</title>
        <authorList>
            <person name="Lovell J.T."/>
            <person name="Jenkins J."/>
            <person name="Shu S."/>
            <person name="Juenger T.E."/>
            <person name="Schmutz J."/>
        </authorList>
    </citation>
    <scope>NUCLEOTIDE SEQUENCE</scope>
    <source>
        <strain evidence="2">AP13</strain>
    </source>
</reference>
<organism evidence="2 3">
    <name type="scientific">Panicum virgatum</name>
    <name type="common">Blackwell switchgrass</name>
    <dbReference type="NCBI Taxonomy" id="38727"/>
    <lineage>
        <taxon>Eukaryota</taxon>
        <taxon>Viridiplantae</taxon>
        <taxon>Streptophyta</taxon>
        <taxon>Embryophyta</taxon>
        <taxon>Tracheophyta</taxon>
        <taxon>Spermatophyta</taxon>
        <taxon>Magnoliopsida</taxon>
        <taxon>Liliopsida</taxon>
        <taxon>Poales</taxon>
        <taxon>Poaceae</taxon>
        <taxon>PACMAD clade</taxon>
        <taxon>Panicoideae</taxon>
        <taxon>Panicodae</taxon>
        <taxon>Paniceae</taxon>
        <taxon>Panicinae</taxon>
        <taxon>Panicum</taxon>
        <taxon>Panicum sect. Hiantes</taxon>
    </lineage>
</organism>
<name>A0A8T0X4V8_PANVG</name>
<evidence type="ECO:0000313" key="3">
    <source>
        <dbReference type="Proteomes" id="UP000823388"/>
    </source>
</evidence>
<comment type="caution">
    <text evidence="2">The sequence shown here is derived from an EMBL/GenBank/DDBJ whole genome shotgun (WGS) entry which is preliminary data.</text>
</comment>
<feature type="chain" id="PRO_5035874433" evidence="1">
    <location>
        <begin position="26"/>
        <end position="77"/>
    </location>
</feature>
<dbReference type="Proteomes" id="UP000823388">
    <property type="component" value="Chromosome 1N"/>
</dbReference>
<sequence length="77" mass="8293">MATMSRLVLPLIMAVLMLLAVLASARPLEGEKWTGGETAASSSGEHPIIQFSKHLYLQQLPAGSSCRSNSRNNPCRP</sequence>
<proteinExistence type="predicted"/>
<keyword evidence="1" id="KW-0732">Signal</keyword>
<dbReference type="PANTHER" id="PTHR35547:SF6">
    <property type="match status" value="1"/>
</dbReference>
<evidence type="ECO:0000313" key="2">
    <source>
        <dbReference type="EMBL" id="KAG2653867.1"/>
    </source>
</evidence>
<accession>A0A8T0X4V8</accession>
<gene>
    <name evidence="2" type="ORF">PVAP13_1NG416900</name>
</gene>
<protein>
    <submittedName>
        <fullName evidence="2">Uncharacterized protein</fullName>
    </submittedName>
</protein>
<keyword evidence="3" id="KW-1185">Reference proteome</keyword>
<evidence type="ECO:0000256" key="1">
    <source>
        <dbReference type="SAM" id="SignalP"/>
    </source>
</evidence>
<dbReference type="AlphaFoldDB" id="A0A8T0X4V8"/>
<dbReference type="PANTHER" id="PTHR35547">
    <property type="entry name" value="OS06G0249350 PROTEIN-RELATED"/>
    <property type="match status" value="1"/>
</dbReference>